<reference evidence="2 3" key="1">
    <citation type="submission" date="2022-03" db="EMBL/GenBank/DDBJ databases">
        <title>Genomic Encyclopedia of Type Strains, Phase III (KMG-III): the genomes of soil and plant-associated and newly described type strains.</title>
        <authorList>
            <person name="Whitman W."/>
        </authorList>
    </citation>
    <scope>NUCLEOTIDE SEQUENCE [LARGE SCALE GENOMIC DNA]</scope>
    <source>
        <strain evidence="2 3">BSker1</strain>
    </source>
</reference>
<sequence>MAKLSVFYRGKLYSEFEIKKRATLGRQKDNDIHLDESTVSGHHARVVIRDDHFCVEDLESTNGTYLGDRRIRRVGLRNGDAFHIGPFQVRFSGPSAPPSFQDTMILHLDDIKDSRSDVDQVMAEVADDPIDDGKESRIEVLNGNNAGEALVLEEAITTVGVRGKQVAAVTRRRDGFYLVPVAGGSPRINGRENGPASVRLNDGDELEVAGVRLAFRQNPV</sequence>
<accession>A0ABT1G4U8</accession>
<dbReference type="InterPro" id="IPR050923">
    <property type="entry name" value="Cell_Proc_Reg/RNA_Proc"/>
</dbReference>
<dbReference type="RefSeq" id="WP_253444406.1">
    <property type="nucleotide sequence ID" value="NZ_JALJYF010000001.1"/>
</dbReference>
<protein>
    <submittedName>
        <fullName evidence="2">Component of type VI protein secretion system</fullName>
    </submittedName>
</protein>
<evidence type="ECO:0000313" key="2">
    <source>
        <dbReference type="EMBL" id="MCP1726320.1"/>
    </source>
</evidence>
<gene>
    <name evidence="2" type="ORF">J2T60_000285</name>
</gene>
<evidence type="ECO:0000313" key="3">
    <source>
        <dbReference type="Proteomes" id="UP001523550"/>
    </source>
</evidence>
<dbReference type="EMBL" id="JALJYF010000001">
    <property type="protein sequence ID" value="MCP1726320.1"/>
    <property type="molecule type" value="Genomic_DNA"/>
</dbReference>
<evidence type="ECO:0000259" key="1">
    <source>
        <dbReference type="PROSITE" id="PS50006"/>
    </source>
</evidence>
<dbReference type="InterPro" id="IPR000253">
    <property type="entry name" value="FHA_dom"/>
</dbReference>
<dbReference type="SUPFAM" id="SSF49879">
    <property type="entry name" value="SMAD/FHA domain"/>
    <property type="match status" value="1"/>
</dbReference>
<feature type="domain" description="FHA" evidence="1">
    <location>
        <begin position="22"/>
        <end position="71"/>
    </location>
</feature>
<name>A0ABT1G4U8_9GAMM</name>
<organism evidence="2 3">
    <name type="scientific">Natronospira proteinivora</name>
    <dbReference type="NCBI Taxonomy" id="1807133"/>
    <lineage>
        <taxon>Bacteria</taxon>
        <taxon>Pseudomonadati</taxon>
        <taxon>Pseudomonadota</taxon>
        <taxon>Gammaproteobacteria</taxon>
        <taxon>Natronospirales</taxon>
        <taxon>Natronospiraceae</taxon>
        <taxon>Natronospira</taxon>
    </lineage>
</organism>
<dbReference type="SMART" id="SM00240">
    <property type="entry name" value="FHA"/>
    <property type="match status" value="1"/>
</dbReference>
<dbReference type="CDD" id="cd00060">
    <property type="entry name" value="FHA"/>
    <property type="match status" value="1"/>
</dbReference>
<dbReference type="PANTHER" id="PTHR23308">
    <property type="entry name" value="NUCLEAR INHIBITOR OF PROTEIN PHOSPHATASE-1"/>
    <property type="match status" value="1"/>
</dbReference>
<proteinExistence type="predicted"/>
<dbReference type="Proteomes" id="UP001523550">
    <property type="component" value="Unassembled WGS sequence"/>
</dbReference>
<dbReference type="Pfam" id="PF00498">
    <property type="entry name" value="FHA"/>
    <property type="match status" value="1"/>
</dbReference>
<dbReference type="Gene3D" id="2.60.200.20">
    <property type="match status" value="1"/>
</dbReference>
<comment type="caution">
    <text evidence="2">The sequence shown here is derived from an EMBL/GenBank/DDBJ whole genome shotgun (WGS) entry which is preliminary data.</text>
</comment>
<dbReference type="InterPro" id="IPR008984">
    <property type="entry name" value="SMAD_FHA_dom_sf"/>
</dbReference>
<dbReference type="PROSITE" id="PS50006">
    <property type="entry name" value="FHA_DOMAIN"/>
    <property type="match status" value="1"/>
</dbReference>
<keyword evidence="3" id="KW-1185">Reference proteome</keyword>